<dbReference type="AlphaFoldDB" id="A0A4C1WUQ1"/>
<name>A0A4C1WUQ1_EUMVA</name>
<dbReference type="EMBL" id="BGZK01000644">
    <property type="protein sequence ID" value="GBP54352.1"/>
    <property type="molecule type" value="Genomic_DNA"/>
</dbReference>
<reference evidence="1 2" key="1">
    <citation type="journal article" date="2019" name="Commun. Biol.">
        <title>The bagworm genome reveals a unique fibroin gene that provides high tensile strength.</title>
        <authorList>
            <person name="Kono N."/>
            <person name="Nakamura H."/>
            <person name="Ohtoshi R."/>
            <person name="Tomita M."/>
            <person name="Numata K."/>
            <person name="Arakawa K."/>
        </authorList>
    </citation>
    <scope>NUCLEOTIDE SEQUENCE [LARGE SCALE GENOMIC DNA]</scope>
</reference>
<accession>A0A4C1WUQ1</accession>
<comment type="caution">
    <text evidence="1">The sequence shown here is derived from an EMBL/GenBank/DDBJ whole genome shotgun (WGS) entry which is preliminary data.</text>
</comment>
<evidence type="ECO:0000313" key="2">
    <source>
        <dbReference type="Proteomes" id="UP000299102"/>
    </source>
</evidence>
<evidence type="ECO:0000313" key="1">
    <source>
        <dbReference type="EMBL" id="GBP54352.1"/>
    </source>
</evidence>
<organism evidence="1 2">
    <name type="scientific">Eumeta variegata</name>
    <name type="common">Bagworm moth</name>
    <name type="synonym">Eumeta japonica</name>
    <dbReference type="NCBI Taxonomy" id="151549"/>
    <lineage>
        <taxon>Eukaryota</taxon>
        <taxon>Metazoa</taxon>
        <taxon>Ecdysozoa</taxon>
        <taxon>Arthropoda</taxon>
        <taxon>Hexapoda</taxon>
        <taxon>Insecta</taxon>
        <taxon>Pterygota</taxon>
        <taxon>Neoptera</taxon>
        <taxon>Endopterygota</taxon>
        <taxon>Lepidoptera</taxon>
        <taxon>Glossata</taxon>
        <taxon>Ditrysia</taxon>
        <taxon>Tineoidea</taxon>
        <taxon>Psychidae</taxon>
        <taxon>Oiketicinae</taxon>
        <taxon>Eumeta</taxon>
    </lineage>
</organism>
<protein>
    <submittedName>
        <fullName evidence="1">Uncharacterized protein</fullName>
    </submittedName>
</protein>
<sequence length="163" mass="18256">MNNFLGKKKSDDHVELVEFMLWNLQELGCNMGLEIYFLHSHLERSPQDLGRRASLTVKVVELRGSLPPSYARPAARRGPPPTAADIRPAVHELPLPPKSAIRTKSKVIRLESPGKIESARFQTTGSVSQDNNIARRIRYDGPLRVTDAMFNSRILNSALCIVK</sequence>
<dbReference type="PANTHER" id="PTHR46114">
    <property type="entry name" value="APPLE DOMAIN-CONTAINING PROTEIN"/>
    <property type="match status" value="1"/>
</dbReference>
<dbReference type="Proteomes" id="UP000299102">
    <property type="component" value="Unassembled WGS sequence"/>
</dbReference>
<keyword evidence="2" id="KW-1185">Reference proteome</keyword>
<proteinExistence type="predicted"/>
<dbReference type="OrthoDB" id="8063408at2759"/>
<dbReference type="PANTHER" id="PTHR46114:SF1">
    <property type="entry name" value="ZAD DOMAIN-CONTAINING PROTEIN"/>
    <property type="match status" value="1"/>
</dbReference>
<gene>
    <name evidence="1" type="ORF">EVAR_38587_1</name>
</gene>